<evidence type="ECO:0008006" key="4">
    <source>
        <dbReference type="Google" id="ProtNLM"/>
    </source>
</evidence>
<dbReference type="KEGG" id="nth:Nther_2609"/>
<reference evidence="2 3" key="1">
    <citation type="submission" date="2008-04" db="EMBL/GenBank/DDBJ databases">
        <title>Complete sequence of chromosome of Natranaerobius thermophilus JW/NM-WN-LF.</title>
        <authorList>
            <consortium name="US DOE Joint Genome Institute"/>
            <person name="Copeland A."/>
            <person name="Lucas S."/>
            <person name="Lapidus A."/>
            <person name="Glavina del Rio T."/>
            <person name="Dalin E."/>
            <person name="Tice H."/>
            <person name="Bruce D."/>
            <person name="Goodwin L."/>
            <person name="Pitluck S."/>
            <person name="Chertkov O."/>
            <person name="Brettin T."/>
            <person name="Detter J.C."/>
            <person name="Han C."/>
            <person name="Kuske C.R."/>
            <person name="Schmutz J."/>
            <person name="Larimer F."/>
            <person name="Land M."/>
            <person name="Hauser L."/>
            <person name="Kyrpides N."/>
            <person name="Lykidis A."/>
            <person name="Mesbah N.M."/>
            <person name="Wiegel J."/>
        </authorList>
    </citation>
    <scope>NUCLEOTIDE SEQUENCE [LARGE SCALE GENOMIC DNA]</scope>
    <source>
        <strain evidence="3">ATCC BAA-1301 / DSM 18059 / JW/NM-WN-LF</strain>
    </source>
</reference>
<dbReference type="PROSITE" id="PS51257">
    <property type="entry name" value="PROKAR_LIPOPROTEIN"/>
    <property type="match status" value="1"/>
</dbReference>
<organism evidence="2 3">
    <name type="scientific">Natranaerobius thermophilus (strain ATCC BAA-1301 / DSM 18059 / JW/NM-WN-LF)</name>
    <dbReference type="NCBI Taxonomy" id="457570"/>
    <lineage>
        <taxon>Bacteria</taxon>
        <taxon>Bacillati</taxon>
        <taxon>Bacillota</taxon>
        <taxon>Clostridia</taxon>
        <taxon>Natranaerobiales</taxon>
        <taxon>Natranaerobiaceae</taxon>
        <taxon>Natranaerobius</taxon>
    </lineage>
</organism>
<feature type="transmembrane region" description="Helical" evidence="1">
    <location>
        <begin position="7"/>
        <end position="24"/>
    </location>
</feature>
<dbReference type="InParanoid" id="B2A1W8"/>
<keyword evidence="1" id="KW-0812">Transmembrane</keyword>
<evidence type="ECO:0000313" key="3">
    <source>
        <dbReference type="Proteomes" id="UP000001683"/>
    </source>
</evidence>
<protein>
    <recommendedName>
        <fullName evidence="4">Lipoprotein</fullName>
    </recommendedName>
</protein>
<reference evidence="2 3" key="2">
    <citation type="journal article" date="2011" name="J. Bacteriol.">
        <title>Complete genome sequence of the anaerobic, halophilic alkalithermophile Natranaerobius thermophilus JW/NM-WN-LF.</title>
        <authorList>
            <person name="Zhao B."/>
            <person name="Mesbah N.M."/>
            <person name="Dalin E."/>
            <person name="Goodwin L."/>
            <person name="Nolan M."/>
            <person name="Pitluck S."/>
            <person name="Chertkov O."/>
            <person name="Brettin T.S."/>
            <person name="Han J."/>
            <person name="Larimer F.W."/>
            <person name="Land M.L."/>
            <person name="Hauser L."/>
            <person name="Kyrpides N."/>
            <person name="Wiegel J."/>
        </authorList>
    </citation>
    <scope>NUCLEOTIDE SEQUENCE [LARGE SCALE GENOMIC DNA]</scope>
    <source>
        <strain evidence="3">ATCC BAA-1301 / DSM 18059 / JW/NM-WN-LF</strain>
    </source>
</reference>
<dbReference type="HOGENOM" id="CLU_1494714_0_0_9"/>
<sequence length="180" mass="21236">MFNTTKLRFSIFMLVVLNIFILAACDNDFTTNQDLDSKDSHLEEEYSEEKEIYDKLSRIKDKDDINFDNLFDGFTISESVKKEQMEMYHLLGEKQNFVIFKLDDEGLAEDLSDIHISFENGQDDTDLPHKIARSYHNESDLNKNIRIISYTPPTEEAYRQLQKVFFRDEHENTIFEIGLN</sequence>
<evidence type="ECO:0000313" key="2">
    <source>
        <dbReference type="EMBL" id="ACB86165.1"/>
    </source>
</evidence>
<keyword evidence="3" id="KW-1185">Reference proteome</keyword>
<dbReference type="AlphaFoldDB" id="B2A1W8"/>
<dbReference type="RefSeq" id="WP_012449005.1">
    <property type="nucleotide sequence ID" value="NC_010718.1"/>
</dbReference>
<keyword evidence="1" id="KW-1133">Transmembrane helix</keyword>
<keyword evidence="1" id="KW-0472">Membrane</keyword>
<name>B2A1W8_NATTJ</name>
<accession>B2A1W8</accession>
<evidence type="ECO:0000256" key="1">
    <source>
        <dbReference type="SAM" id="Phobius"/>
    </source>
</evidence>
<proteinExistence type="predicted"/>
<dbReference type="Proteomes" id="UP000001683">
    <property type="component" value="Chromosome"/>
</dbReference>
<dbReference type="EMBL" id="CP001034">
    <property type="protein sequence ID" value="ACB86165.1"/>
    <property type="molecule type" value="Genomic_DNA"/>
</dbReference>
<gene>
    <name evidence="2" type="ordered locus">Nther_2609</name>
</gene>